<organism evidence="15 16">
    <name type="scientific">Erysiphe neolycopersici</name>
    <dbReference type="NCBI Taxonomy" id="212602"/>
    <lineage>
        <taxon>Eukaryota</taxon>
        <taxon>Fungi</taxon>
        <taxon>Dikarya</taxon>
        <taxon>Ascomycota</taxon>
        <taxon>Pezizomycotina</taxon>
        <taxon>Leotiomycetes</taxon>
        <taxon>Erysiphales</taxon>
        <taxon>Erysiphaceae</taxon>
        <taxon>Erysiphe</taxon>
    </lineage>
</organism>
<dbReference type="OrthoDB" id="9996127at2759"/>
<keyword evidence="7" id="KW-0378">Hydrolase</keyword>
<dbReference type="GO" id="GO:0004252">
    <property type="term" value="F:serine-type endopeptidase activity"/>
    <property type="evidence" value="ECO:0007669"/>
    <property type="project" value="InterPro"/>
</dbReference>
<dbReference type="InterPro" id="IPR000223">
    <property type="entry name" value="Pept_S26A_signal_pept_1"/>
</dbReference>
<evidence type="ECO:0000256" key="8">
    <source>
        <dbReference type="ARBA" id="ARBA00022989"/>
    </source>
</evidence>
<dbReference type="PROSITE" id="PS00501">
    <property type="entry name" value="SPASE_I_1"/>
    <property type="match status" value="1"/>
</dbReference>
<keyword evidence="8 13" id="KW-1133">Transmembrane helix</keyword>
<accession>A0A420I579</accession>
<comment type="caution">
    <text evidence="15">The sequence shown here is derived from an EMBL/GenBank/DDBJ whole genome shotgun (WGS) entry which is preliminary data.</text>
</comment>
<keyword evidence="10 13" id="KW-0472">Membrane</keyword>
<feature type="transmembrane region" description="Helical" evidence="13">
    <location>
        <begin position="26"/>
        <end position="43"/>
    </location>
</feature>
<dbReference type="GO" id="GO:0006627">
    <property type="term" value="P:protein processing involved in protein targeting to mitochondrion"/>
    <property type="evidence" value="ECO:0007669"/>
    <property type="project" value="InterPro"/>
</dbReference>
<evidence type="ECO:0000256" key="13">
    <source>
        <dbReference type="SAM" id="Phobius"/>
    </source>
</evidence>
<dbReference type="PRINTS" id="PR00727">
    <property type="entry name" value="LEADERPTASE"/>
</dbReference>
<evidence type="ECO:0000256" key="7">
    <source>
        <dbReference type="ARBA" id="ARBA00022801"/>
    </source>
</evidence>
<comment type="subunit">
    <text evidence="11">Component of the signal peptidase complex (SPC) composed of a catalytic subunit SEC11 and three accessory subunits SPC1, SPC2 and SPC3. The complex induces a local thinning of the ER membrane which is used to measure the length of the signal peptide (SP) h-region of protein substrates. This ensures the selectivity of the complex towards h-regions shorter than 18-20 amino acids. SPC associates with the translocon complex.</text>
</comment>
<dbReference type="CDD" id="cd06530">
    <property type="entry name" value="S26_SPase_I"/>
    <property type="match status" value="1"/>
</dbReference>
<dbReference type="Proteomes" id="UP000286134">
    <property type="component" value="Unassembled WGS sequence"/>
</dbReference>
<evidence type="ECO:0000256" key="12">
    <source>
        <dbReference type="PIRSR" id="PIRSR600223-1"/>
    </source>
</evidence>
<keyword evidence="16" id="KW-1185">Reference proteome</keyword>
<keyword evidence="4 15" id="KW-0645">Protease</keyword>
<evidence type="ECO:0000256" key="5">
    <source>
        <dbReference type="ARBA" id="ARBA00022692"/>
    </source>
</evidence>
<dbReference type="AlphaFoldDB" id="A0A420I579"/>
<evidence type="ECO:0000313" key="15">
    <source>
        <dbReference type="EMBL" id="RKF64816.1"/>
    </source>
</evidence>
<reference evidence="15 16" key="1">
    <citation type="journal article" date="2018" name="BMC Genomics">
        <title>Comparative genome analyses reveal sequence features reflecting distinct modes of host-adaptation between dicot and monocot powdery mildew.</title>
        <authorList>
            <person name="Wu Y."/>
            <person name="Ma X."/>
            <person name="Pan Z."/>
            <person name="Kale S.D."/>
            <person name="Song Y."/>
            <person name="King H."/>
            <person name="Zhang Q."/>
            <person name="Presley C."/>
            <person name="Deng X."/>
            <person name="Wei C.I."/>
            <person name="Xiao S."/>
        </authorList>
    </citation>
    <scope>NUCLEOTIDE SEQUENCE [LARGE SCALE GENOMIC DNA]</scope>
    <source>
        <strain evidence="15">UMSG2</strain>
    </source>
</reference>
<comment type="similarity">
    <text evidence="2">Belongs to the peptidase S26 family. IMP2 subfamily.</text>
</comment>
<comment type="subcellular location">
    <subcellularLocation>
        <location evidence="1">Mitochondrion inner membrane</location>
        <topology evidence="1">Single-pass membrane protein</topology>
    </subcellularLocation>
</comment>
<name>A0A420I579_9PEZI</name>
<evidence type="ECO:0000256" key="4">
    <source>
        <dbReference type="ARBA" id="ARBA00022670"/>
    </source>
</evidence>
<dbReference type="InterPro" id="IPR019756">
    <property type="entry name" value="Pept_S26A_signal_pept_1_Ser-AS"/>
</dbReference>
<evidence type="ECO:0000259" key="14">
    <source>
        <dbReference type="Pfam" id="PF10502"/>
    </source>
</evidence>
<evidence type="ECO:0000313" key="16">
    <source>
        <dbReference type="Proteomes" id="UP000286134"/>
    </source>
</evidence>
<dbReference type="GO" id="GO:0006465">
    <property type="term" value="P:signal peptide processing"/>
    <property type="evidence" value="ECO:0007669"/>
    <property type="project" value="InterPro"/>
</dbReference>
<dbReference type="PANTHER" id="PTHR46041:SF2">
    <property type="entry name" value="MITOCHONDRIAL INNER MEMBRANE PROTEASE SUBUNIT 2"/>
    <property type="match status" value="1"/>
</dbReference>
<dbReference type="InterPro" id="IPR037730">
    <property type="entry name" value="IMP2"/>
</dbReference>
<dbReference type="Gene3D" id="2.10.109.10">
    <property type="entry name" value="Umud Fragment, subunit A"/>
    <property type="match status" value="1"/>
</dbReference>
<feature type="active site" evidence="12">
    <location>
        <position position="106"/>
    </location>
</feature>
<protein>
    <recommendedName>
        <fullName evidence="3">Mitochondrial inner membrane protease subunit 2</fullName>
    </recommendedName>
</protein>
<gene>
    <name evidence="15" type="ORF">OnM2_016068</name>
</gene>
<dbReference type="Pfam" id="PF10502">
    <property type="entry name" value="Peptidase_S26"/>
    <property type="match status" value="1"/>
</dbReference>
<dbReference type="SUPFAM" id="SSF51306">
    <property type="entry name" value="LexA/Signal peptidase"/>
    <property type="match status" value="1"/>
</dbReference>
<evidence type="ECO:0000256" key="9">
    <source>
        <dbReference type="ARBA" id="ARBA00023128"/>
    </source>
</evidence>
<dbReference type="PANTHER" id="PTHR46041">
    <property type="entry name" value="MITOCHONDRIAL INNER MEMBRANE PROTEASE SUBUNIT 2"/>
    <property type="match status" value="1"/>
</dbReference>
<evidence type="ECO:0000256" key="6">
    <source>
        <dbReference type="ARBA" id="ARBA00022792"/>
    </source>
</evidence>
<dbReference type="GO" id="GO:0042720">
    <property type="term" value="C:mitochondrial inner membrane peptidase complex"/>
    <property type="evidence" value="ECO:0007669"/>
    <property type="project" value="InterPro"/>
</dbReference>
<dbReference type="InterPro" id="IPR019533">
    <property type="entry name" value="Peptidase_S26"/>
</dbReference>
<dbReference type="EMBL" id="MCFK01001608">
    <property type="protein sequence ID" value="RKF64816.1"/>
    <property type="molecule type" value="Genomic_DNA"/>
</dbReference>
<keyword evidence="6" id="KW-0999">Mitochondrion inner membrane</keyword>
<keyword evidence="9" id="KW-0496">Mitochondrion</keyword>
<evidence type="ECO:0000256" key="10">
    <source>
        <dbReference type="ARBA" id="ARBA00023136"/>
    </source>
</evidence>
<evidence type="ECO:0000256" key="2">
    <source>
        <dbReference type="ARBA" id="ARBA00007066"/>
    </source>
</evidence>
<feature type="active site" evidence="12">
    <location>
        <position position="57"/>
    </location>
</feature>
<dbReference type="InterPro" id="IPR036286">
    <property type="entry name" value="LexA/Signal_pep-like_sf"/>
</dbReference>
<feature type="domain" description="Peptidase S26" evidence="14">
    <location>
        <begin position="33"/>
        <end position="117"/>
    </location>
</feature>
<evidence type="ECO:0000256" key="1">
    <source>
        <dbReference type="ARBA" id="ARBA00004434"/>
    </source>
</evidence>
<sequence length="203" mass="23334">MLGRRYFFSSRLNSISSKVSPFISNFVYWPFIAVTWLPVLVLFKGHVGEITQITGESMYPTFNANFNMNLKKDICWTKKWRAIYDLERGMVVTVRNPLNPETLQIKRIVALEGDTVLTRSPCPVTKIQIPLNHVWVEGDNDNASKTLDSNTYGPIPINLIQGKVTHILFPFGRLGRVRWSGNHMDCRFIRGKRDCAPGWFEEV</sequence>
<dbReference type="STRING" id="212602.A0A420I579"/>
<proteinExistence type="inferred from homology"/>
<evidence type="ECO:0000256" key="11">
    <source>
        <dbReference type="ARBA" id="ARBA00047037"/>
    </source>
</evidence>
<keyword evidence="5 13" id="KW-0812">Transmembrane</keyword>
<evidence type="ECO:0000256" key="3">
    <source>
        <dbReference type="ARBA" id="ARBA00013650"/>
    </source>
</evidence>